<dbReference type="EMBL" id="KE164167">
    <property type="protein sequence ID" value="EPQ15685.1"/>
    <property type="molecule type" value="Genomic_DNA"/>
</dbReference>
<feature type="region of interest" description="Disordered" evidence="1">
    <location>
        <begin position="68"/>
        <end position="103"/>
    </location>
</feature>
<keyword evidence="3" id="KW-1185">Reference proteome</keyword>
<dbReference type="Proteomes" id="UP000052978">
    <property type="component" value="Unassembled WGS sequence"/>
</dbReference>
<evidence type="ECO:0000256" key="1">
    <source>
        <dbReference type="SAM" id="MobiDB-lite"/>
    </source>
</evidence>
<evidence type="ECO:0000313" key="2">
    <source>
        <dbReference type="EMBL" id="EPQ15685.1"/>
    </source>
</evidence>
<accession>S7NGQ6</accession>
<dbReference type="AlphaFoldDB" id="S7NGQ6"/>
<evidence type="ECO:0000313" key="3">
    <source>
        <dbReference type="Proteomes" id="UP000052978"/>
    </source>
</evidence>
<reference evidence="2 3" key="1">
    <citation type="journal article" date="2013" name="Nat. Commun.">
        <title>Genome analysis reveals insights into physiology and longevity of the Brandt's bat Myotis brandtii.</title>
        <authorList>
            <person name="Seim I."/>
            <person name="Fang X."/>
            <person name="Xiong Z."/>
            <person name="Lobanov A.V."/>
            <person name="Huang Z."/>
            <person name="Ma S."/>
            <person name="Feng Y."/>
            <person name="Turanov A.A."/>
            <person name="Zhu Y."/>
            <person name="Lenz T.L."/>
            <person name="Gerashchenko M.V."/>
            <person name="Fan D."/>
            <person name="Hee Yim S."/>
            <person name="Yao X."/>
            <person name="Jordan D."/>
            <person name="Xiong Y."/>
            <person name="Ma Y."/>
            <person name="Lyapunov A.N."/>
            <person name="Chen G."/>
            <person name="Kulakova O.I."/>
            <person name="Sun Y."/>
            <person name="Lee S.G."/>
            <person name="Bronson R.T."/>
            <person name="Moskalev A.A."/>
            <person name="Sunyaev S.R."/>
            <person name="Zhang G."/>
            <person name="Krogh A."/>
            <person name="Wang J."/>
            <person name="Gladyshev V.N."/>
        </authorList>
    </citation>
    <scope>NUCLEOTIDE SEQUENCE [LARGE SCALE GENOMIC DNA]</scope>
</reference>
<sequence>MSERRRSAVALSSRAHAFSVEALIGSNKKRKLRDWEEKGLDLSMEALSPAGPLGDAEDAAAHGLKKKCWASNPSDSSPLSVDAPPFSAAHTPVQDPVSTELVE</sequence>
<gene>
    <name evidence="2" type="ORF">D623_10011210</name>
</gene>
<protein>
    <submittedName>
        <fullName evidence="2">T-box transcription factor TBX15</fullName>
    </submittedName>
</protein>
<organism evidence="2 3">
    <name type="scientific">Myotis brandtii</name>
    <name type="common">Brandt's bat</name>
    <dbReference type="NCBI Taxonomy" id="109478"/>
    <lineage>
        <taxon>Eukaryota</taxon>
        <taxon>Metazoa</taxon>
        <taxon>Chordata</taxon>
        <taxon>Craniata</taxon>
        <taxon>Vertebrata</taxon>
        <taxon>Euteleostomi</taxon>
        <taxon>Mammalia</taxon>
        <taxon>Eutheria</taxon>
        <taxon>Laurasiatheria</taxon>
        <taxon>Chiroptera</taxon>
        <taxon>Yangochiroptera</taxon>
        <taxon>Vespertilionidae</taxon>
        <taxon>Myotis</taxon>
    </lineage>
</organism>
<proteinExistence type="predicted"/>
<name>S7NGQ6_MYOBR</name>